<dbReference type="Proteomes" id="UP000198773">
    <property type="component" value="Unassembled WGS sequence"/>
</dbReference>
<proteinExistence type="predicted"/>
<gene>
    <name evidence="1" type="ORF">SAMN04488051_1252</name>
</gene>
<name>A0A1H4G6N8_ALKAM</name>
<protein>
    <submittedName>
        <fullName evidence="1">Uncharacterized protein</fullName>
    </submittedName>
</protein>
<evidence type="ECO:0000313" key="2">
    <source>
        <dbReference type="Proteomes" id="UP000198773"/>
    </source>
</evidence>
<keyword evidence="2" id="KW-1185">Reference proteome</keyword>
<evidence type="ECO:0000313" key="1">
    <source>
        <dbReference type="EMBL" id="SEB05249.1"/>
    </source>
</evidence>
<dbReference type="RefSeq" id="WP_139243762.1">
    <property type="nucleotide sequence ID" value="NZ_FNRM01000025.1"/>
</dbReference>
<reference evidence="1 2" key="1">
    <citation type="submission" date="2016-10" db="EMBL/GenBank/DDBJ databases">
        <authorList>
            <person name="de Groot N.N."/>
        </authorList>
    </citation>
    <scope>NUCLEOTIDE SEQUENCE [LARGE SCALE GENOMIC DNA]</scope>
    <source>
        <strain evidence="1 2">CGMCC 1.3430</strain>
    </source>
</reference>
<dbReference type="OrthoDB" id="6388409at2"/>
<dbReference type="AlphaFoldDB" id="A0A1H4G6N8"/>
<sequence>MITPRIDGGVVTWDNDSETINIPCENSKFAIYNSNNEMVYVMCKSEELNIEQLNLYKADGSLFASIPPPEGFSFYYMLPYEGLGVSVICSTDNPAENRPDWHFKFDDISKTLIRHCPAY</sequence>
<dbReference type="EMBL" id="FNRM01000025">
    <property type="protein sequence ID" value="SEB05249.1"/>
    <property type="molecule type" value="Genomic_DNA"/>
</dbReference>
<organism evidence="1 2">
    <name type="scientific">Alkalimonas amylolytica</name>
    <dbReference type="NCBI Taxonomy" id="152573"/>
    <lineage>
        <taxon>Bacteria</taxon>
        <taxon>Pseudomonadati</taxon>
        <taxon>Pseudomonadota</taxon>
        <taxon>Gammaproteobacteria</taxon>
        <taxon>Alkalimonas</taxon>
    </lineage>
</organism>
<accession>A0A1H4G6N8</accession>